<dbReference type="GO" id="GO:0007165">
    <property type="term" value="P:signal transduction"/>
    <property type="evidence" value="ECO:0007669"/>
    <property type="project" value="TreeGrafter"/>
</dbReference>
<dbReference type="AlphaFoldDB" id="A0A0N4V6Y1"/>
<keyword evidence="4" id="KW-1185">Reference proteome</keyword>
<dbReference type="OrthoDB" id="276323at2759"/>
<feature type="compositionally biased region" description="Polar residues" evidence="2">
    <location>
        <begin position="33"/>
        <end position="43"/>
    </location>
</feature>
<dbReference type="InterPro" id="IPR008862">
    <property type="entry name" value="Tcp11"/>
</dbReference>
<name>A0A0N4V6Y1_ENTVE</name>
<organism evidence="5">
    <name type="scientific">Enterobius vermicularis</name>
    <name type="common">Human pinworm</name>
    <dbReference type="NCBI Taxonomy" id="51028"/>
    <lineage>
        <taxon>Eukaryota</taxon>
        <taxon>Metazoa</taxon>
        <taxon>Ecdysozoa</taxon>
        <taxon>Nematoda</taxon>
        <taxon>Chromadorea</taxon>
        <taxon>Rhabditida</taxon>
        <taxon>Spirurina</taxon>
        <taxon>Oxyuridomorpha</taxon>
        <taxon>Oxyuroidea</taxon>
        <taxon>Oxyuridae</taxon>
        <taxon>Enterobius</taxon>
    </lineage>
</organism>
<dbReference type="PANTHER" id="PTHR12832:SF11">
    <property type="entry name" value="LD23868P"/>
    <property type="match status" value="1"/>
</dbReference>
<evidence type="ECO:0000313" key="5">
    <source>
        <dbReference type="WBParaSite" id="EVEC_0000603001-mRNA-1"/>
    </source>
</evidence>
<dbReference type="EMBL" id="UXUI01008224">
    <property type="protein sequence ID" value="VDD90890.1"/>
    <property type="molecule type" value="Genomic_DNA"/>
</dbReference>
<evidence type="ECO:0000313" key="3">
    <source>
        <dbReference type="EMBL" id="VDD90890.1"/>
    </source>
</evidence>
<dbReference type="WBParaSite" id="EVEC_0000603001-mRNA-1">
    <property type="protein sequence ID" value="EVEC_0000603001-mRNA-1"/>
    <property type="gene ID" value="EVEC_0000603001"/>
</dbReference>
<accession>A0A0N4V6Y1</accession>
<protein>
    <submittedName>
        <fullName evidence="5">T-complex protein 11-like protein 1</fullName>
    </submittedName>
</protein>
<reference evidence="3 4" key="2">
    <citation type="submission" date="2018-10" db="EMBL/GenBank/DDBJ databases">
        <authorList>
            <consortium name="Pathogen Informatics"/>
        </authorList>
    </citation>
    <scope>NUCLEOTIDE SEQUENCE [LARGE SCALE GENOMIC DNA]</scope>
</reference>
<evidence type="ECO:0000256" key="2">
    <source>
        <dbReference type="SAM" id="MobiDB-lite"/>
    </source>
</evidence>
<dbReference type="Pfam" id="PF05794">
    <property type="entry name" value="Tcp11"/>
    <property type="match status" value="2"/>
</dbReference>
<sequence>MDKVLRFVMKSDDDKEKVVENVENEDDNEPLSGISNDSNSLRGVSSLKRRREESEPIPLSKNEEQETLPRWVAGASPAKFVTLDELMDMSSAMENMALVHEIAVNPDFAIPETSNNPLERAVKDCVHKIYWEKMAEDLAKDPPDYSKAFSTLLDVKQLSVFEFQMIMDLLTPQHVRLKMEIDSRLDEQILRQQVDKDCLDWPRLSEYIIDLLARLCAPVRDEMVSKLREKTDIVDILRGVCELLEVMKVDMANFEVRQSRPIIEEHSAVYERNQFFKILKSDPDLELPVLNWLKRHVSDIAKSTSAADLSGPVIKRRFEIDRARFEQLGAKYLQLIVCTACVLVTCISAGQDVIDIPQFKQDLKDELIAITEDISVKNLKDRLEAMYVHCNAKLKKIYEAKESLVWTAGSSDGLRLQIMSLEDEKQPVRSLMRERIRGFMLSMLKCSGQSSKQKLPAGVSVVKTELNMITAAFVRLASHNRKTFGVYYGDLIKKLMSV</sequence>
<comment type="similarity">
    <text evidence="1">Belongs to the TCP11 family.</text>
</comment>
<evidence type="ECO:0000256" key="1">
    <source>
        <dbReference type="ARBA" id="ARBA00010954"/>
    </source>
</evidence>
<reference evidence="5" key="1">
    <citation type="submission" date="2017-02" db="UniProtKB">
        <authorList>
            <consortium name="WormBaseParasite"/>
        </authorList>
    </citation>
    <scope>IDENTIFICATION</scope>
</reference>
<dbReference type="STRING" id="51028.A0A0N4V6Y1"/>
<dbReference type="Proteomes" id="UP000274131">
    <property type="component" value="Unassembled WGS sequence"/>
</dbReference>
<proteinExistence type="inferred from homology"/>
<gene>
    <name evidence="3" type="ORF">EVEC_LOCUS5641</name>
</gene>
<evidence type="ECO:0000313" key="4">
    <source>
        <dbReference type="Proteomes" id="UP000274131"/>
    </source>
</evidence>
<feature type="region of interest" description="Disordered" evidence="2">
    <location>
        <begin position="14"/>
        <end position="68"/>
    </location>
</feature>
<dbReference type="PANTHER" id="PTHR12832">
    <property type="entry name" value="TESTIS-SPECIFIC PROTEIN PBS13 T-COMPLEX 11"/>
    <property type="match status" value="1"/>
</dbReference>